<feature type="transmembrane region" description="Helical" evidence="2">
    <location>
        <begin position="124"/>
        <end position="145"/>
    </location>
</feature>
<keyword evidence="5" id="KW-1185">Reference proteome</keyword>
<evidence type="ECO:0000256" key="1">
    <source>
        <dbReference type="SAM" id="MobiDB-lite"/>
    </source>
</evidence>
<name>A0A8J3BYD4_9ACTN</name>
<proteinExistence type="predicted"/>
<organism evidence="4 5">
    <name type="scientific">Mangrovihabitans endophyticus</name>
    <dbReference type="NCBI Taxonomy" id="1751298"/>
    <lineage>
        <taxon>Bacteria</taxon>
        <taxon>Bacillati</taxon>
        <taxon>Actinomycetota</taxon>
        <taxon>Actinomycetes</taxon>
        <taxon>Micromonosporales</taxon>
        <taxon>Micromonosporaceae</taxon>
        <taxon>Mangrovihabitans</taxon>
    </lineage>
</organism>
<dbReference type="AlphaFoldDB" id="A0A8J3BYD4"/>
<dbReference type="Pfam" id="PF08044">
    <property type="entry name" value="DUF1707"/>
    <property type="match status" value="1"/>
</dbReference>
<dbReference type="PANTHER" id="PTHR40763">
    <property type="entry name" value="MEMBRANE PROTEIN-RELATED"/>
    <property type="match status" value="1"/>
</dbReference>
<reference evidence="4" key="2">
    <citation type="submission" date="2020-09" db="EMBL/GenBank/DDBJ databases">
        <authorList>
            <person name="Sun Q."/>
            <person name="Zhou Y."/>
        </authorList>
    </citation>
    <scope>NUCLEOTIDE SEQUENCE</scope>
    <source>
        <strain evidence="4">CGMCC 4.7299</strain>
    </source>
</reference>
<keyword evidence="2" id="KW-0472">Membrane</keyword>
<reference evidence="4" key="1">
    <citation type="journal article" date="2014" name="Int. J. Syst. Evol. Microbiol.">
        <title>Complete genome sequence of Corynebacterium casei LMG S-19264T (=DSM 44701T), isolated from a smear-ripened cheese.</title>
        <authorList>
            <consortium name="US DOE Joint Genome Institute (JGI-PGF)"/>
            <person name="Walter F."/>
            <person name="Albersmeier A."/>
            <person name="Kalinowski J."/>
            <person name="Ruckert C."/>
        </authorList>
    </citation>
    <scope>NUCLEOTIDE SEQUENCE</scope>
    <source>
        <strain evidence="4">CGMCC 4.7299</strain>
    </source>
</reference>
<comment type="caution">
    <text evidence="4">The sequence shown here is derived from an EMBL/GenBank/DDBJ whole genome shotgun (WGS) entry which is preliminary data.</text>
</comment>
<protein>
    <recommendedName>
        <fullName evidence="3">DUF1707 domain-containing protein</fullName>
    </recommendedName>
</protein>
<evidence type="ECO:0000313" key="4">
    <source>
        <dbReference type="EMBL" id="GGK92787.1"/>
    </source>
</evidence>
<feature type="compositionally biased region" description="Polar residues" evidence="1">
    <location>
        <begin position="70"/>
        <end position="80"/>
    </location>
</feature>
<accession>A0A8J3BYD4</accession>
<keyword evidence="2" id="KW-0812">Transmembrane</keyword>
<dbReference type="Proteomes" id="UP000656042">
    <property type="component" value="Unassembled WGS sequence"/>
</dbReference>
<dbReference type="InterPro" id="IPR012551">
    <property type="entry name" value="DUF1707_SHOCT-like"/>
</dbReference>
<dbReference type="RefSeq" id="WP_229715824.1">
    <property type="nucleotide sequence ID" value="NZ_BMMX01000010.1"/>
</dbReference>
<evidence type="ECO:0000313" key="5">
    <source>
        <dbReference type="Proteomes" id="UP000656042"/>
    </source>
</evidence>
<evidence type="ECO:0000259" key="3">
    <source>
        <dbReference type="Pfam" id="PF08044"/>
    </source>
</evidence>
<dbReference type="EMBL" id="BMMX01000010">
    <property type="protein sequence ID" value="GGK92787.1"/>
    <property type="molecule type" value="Genomic_DNA"/>
</dbReference>
<evidence type="ECO:0000256" key="2">
    <source>
        <dbReference type="SAM" id="Phobius"/>
    </source>
</evidence>
<keyword evidence="2" id="KW-1133">Transmembrane helix</keyword>
<dbReference type="PANTHER" id="PTHR40763:SF4">
    <property type="entry name" value="DUF1707 DOMAIN-CONTAINING PROTEIN"/>
    <property type="match status" value="1"/>
</dbReference>
<feature type="transmembrane region" description="Helical" evidence="2">
    <location>
        <begin position="98"/>
        <end position="118"/>
    </location>
</feature>
<feature type="domain" description="DUF1707" evidence="3">
    <location>
        <begin position="10"/>
        <end position="62"/>
    </location>
</feature>
<sequence>MLYAMGPEDMRVGDGDREAAAERLKAALDEGRLDLHEYDERVQQAYTAKTYGDLNGLFADLPGPAPAAHSQVQPHQTGGSPESAAAGKEPARGLPGWVSSYAAVFIVCVIIWGITSASSGQWQYFWPVWMLIPLVFGIVGGWGGGSGRSRRRRDR</sequence>
<gene>
    <name evidence="4" type="ORF">GCM10012284_28340</name>
</gene>
<feature type="region of interest" description="Disordered" evidence="1">
    <location>
        <begin position="62"/>
        <end position="89"/>
    </location>
</feature>